<evidence type="ECO:0000256" key="1">
    <source>
        <dbReference type="ARBA" id="ARBA00022679"/>
    </source>
</evidence>
<feature type="binding site" evidence="5">
    <location>
        <position position="158"/>
    </location>
    <ligand>
        <name>Zn(2+)</name>
        <dbReference type="ChEBI" id="CHEBI:29105"/>
        <note>structural</note>
    </ligand>
</feature>
<protein>
    <recommendedName>
        <fullName evidence="5 7">Adenylate kinase</fullName>
        <shortName evidence="5">AK</shortName>
        <ecNumber evidence="5 7">2.7.4.3</ecNumber>
    </recommendedName>
    <alternativeName>
        <fullName evidence="5">ATP-AMP transphosphorylase</fullName>
    </alternativeName>
    <alternativeName>
        <fullName evidence="5">ATP:AMP phosphotransferase</fullName>
    </alternativeName>
    <alternativeName>
        <fullName evidence="5">Adenylate monophosphate kinase</fullName>
    </alternativeName>
</protein>
<keyword evidence="10" id="KW-1185">Reference proteome</keyword>
<dbReference type="NCBIfam" id="NF011105">
    <property type="entry name" value="PRK14532.1"/>
    <property type="match status" value="1"/>
</dbReference>
<evidence type="ECO:0000259" key="8">
    <source>
        <dbReference type="Pfam" id="PF05191"/>
    </source>
</evidence>
<dbReference type="InterPro" id="IPR000850">
    <property type="entry name" value="Adenylat/UMP-CMP_kin"/>
</dbReference>
<feature type="binding site" evidence="5">
    <location>
        <position position="141"/>
    </location>
    <ligand>
        <name>Zn(2+)</name>
        <dbReference type="ChEBI" id="CHEBI:29105"/>
        <note>structural</note>
    </ligand>
</feature>
<dbReference type="OrthoDB" id="9805030at2"/>
<dbReference type="SUPFAM" id="SSF52540">
    <property type="entry name" value="P-loop containing nucleoside triphosphate hydrolases"/>
    <property type="match status" value="1"/>
</dbReference>
<keyword evidence="4 5" id="KW-0418">Kinase</keyword>
<keyword evidence="5" id="KW-0862">Zinc</keyword>
<accession>A0A1N6DVY8</accession>
<dbReference type="GO" id="GO:0044209">
    <property type="term" value="P:AMP salvage"/>
    <property type="evidence" value="ECO:0007669"/>
    <property type="project" value="UniProtKB-UniRule"/>
</dbReference>
<feature type="binding site" evidence="5">
    <location>
        <position position="169"/>
    </location>
    <ligand>
        <name>AMP</name>
        <dbReference type="ChEBI" id="CHEBI:456215"/>
    </ligand>
</feature>
<name>A0A1N6DVY8_9RHOB</name>
<dbReference type="Pfam" id="PF05191">
    <property type="entry name" value="ADK_lid"/>
    <property type="match status" value="1"/>
</dbReference>
<sequence length="228" mass="24237">MRAQEKARPVLILLGPPGAGKGTQARRLEERHGLVQLSTGDMLRAAVAAGTEAGRAAKAVMEVGGLVSDEIVLDILADRLTEADVQEGVILDGFPRTTVQAEALDVMLAEHGERVTGAISMDVDDAAMVSRIAGRFTCGACGEGYHDSFKPTVVEGVCDACGGTEMKRRADDKAETVAARLEAYHAQTAPLIDYYAERRLLDRVDAMGEIDAVTAALSAKVERMREPA</sequence>
<dbReference type="STRING" id="1217970.SAMN05444002_0066"/>
<feature type="binding site" evidence="5">
    <location>
        <position position="100"/>
    </location>
    <ligand>
        <name>AMP</name>
        <dbReference type="ChEBI" id="CHEBI:456215"/>
    </ligand>
</feature>
<dbReference type="AlphaFoldDB" id="A0A1N6DVY8"/>
<dbReference type="PANTHER" id="PTHR23359">
    <property type="entry name" value="NUCLEOTIDE KINASE"/>
    <property type="match status" value="1"/>
</dbReference>
<feature type="binding site" evidence="5">
    <location>
        <position position="39"/>
    </location>
    <ligand>
        <name>AMP</name>
        <dbReference type="ChEBI" id="CHEBI:456215"/>
    </ligand>
</feature>
<comment type="domain">
    <text evidence="5">Consists of three domains, a large central CORE domain and two small peripheral domains, NMPbind and LID, which undergo movements during catalysis. The LID domain closes over the site of phosphoryl transfer upon ATP binding. Assembling and dissambling the active center during each catalytic cycle provides an effective means to prevent ATP hydrolysis. Some bacteria have evolved a zinc-coordinating structure that stabilizes the LID domain.</text>
</comment>
<feature type="binding site" evidence="5">
    <location>
        <position position="44"/>
    </location>
    <ligand>
        <name>AMP</name>
        <dbReference type="ChEBI" id="CHEBI:456215"/>
    </ligand>
</feature>
<dbReference type="InterPro" id="IPR033690">
    <property type="entry name" value="Adenylat_kinase_CS"/>
</dbReference>
<evidence type="ECO:0000313" key="10">
    <source>
        <dbReference type="Proteomes" id="UP000184932"/>
    </source>
</evidence>
<dbReference type="NCBIfam" id="NF001381">
    <property type="entry name" value="PRK00279.1-3"/>
    <property type="match status" value="1"/>
</dbReference>
<feature type="binding site" evidence="5">
    <location>
        <begin position="65"/>
        <end position="67"/>
    </location>
    <ligand>
        <name>AMP</name>
        <dbReference type="ChEBI" id="CHEBI:456215"/>
    </ligand>
</feature>
<dbReference type="EC" id="2.7.4.3" evidence="5 7"/>
<dbReference type="EMBL" id="FSRL01000001">
    <property type="protein sequence ID" value="SIN74920.1"/>
    <property type="molecule type" value="Genomic_DNA"/>
</dbReference>
<dbReference type="GO" id="GO:0008270">
    <property type="term" value="F:zinc ion binding"/>
    <property type="evidence" value="ECO:0007669"/>
    <property type="project" value="UniProtKB-UniRule"/>
</dbReference>
<feature type="binding site" evidence="5">
    <location>
        <position position="208"/>
    </location>
    <ligand>
        <name>ATP</name>
        <dbReference type="ChEBI" id="CHEBI:30616"/>
    </ligand>
</feature>
<keyword evidence="5" id="KW-0479">Metal-binding</keyword>
<comment type="catalytic activity">
    <reaction evidence="5 7">
        <text>AMP + ATP = 2 ADP</text>
        <dbReference type="Rhea" id="RHEA:12973"/>
        <dbReference type="ChEBI" id="CHEBI:30616"/>
        <dbReference type="ChEBI" id="CHEBI:456215"/>
        <dbReference type="ChEBI" id="CHEBI:456216"/>
        <dbReference type="EC" id="2.7.4.3"/>
    </reaction>
</comment>
<evidence type="ECO:0000256" key="4">
    <source>
        <dbReference type="ARBA" id="ARBA00022777"/>
    </source>
</evidence>
<evidence type="ECO:0000313" key="9">
    <source>
        <dbReference type="EMBL" id="SIN74920.1"/>
    </source>
</evidence>
<dbReference type="InterPro" id="IPR027417">
    <property type="entry name" value="P-loop_NTPase"/>
</dbReference>
<feature type="binding site" evidence="5">
    <location>
        <begin position="18"/>
        <end position="23"/>
    </location>
    <ligand>
        <name>ATP</name>
        <dbReference type="ChEBI" id="CHEBI:30616"/>
    </ligand>
</feature>
<dbReference type="Pfam" id="PF00406">
    <property type="entry name" value="ADK"/>
    <property type="match status" value="1"/>
</dbReference>
<evidence type="ECO:0000256" key="7">
    <source>
        <dbReference type="RuleBase" id="RU003331"/>
    </source>
</evidence>
<comment type="similarity">
    <text evidence="5 6">Belongs to the adenylate kinase family.</text>
</comment>
<dbReference type="InterPro" id="IPR007862">
    <property type="entry name" value="Adenylate_kinase_lid-dom"/>
</dbReference>
<feature type="binding site" evidence="5">
    <location>
        <begin position="93"/>
        <end position="96"/>
    </location>
    <ligand>
        <name>AMP</name>
        <dbReference type="ChEBI" id="CHEBI:456215"/>
    </ligand>
</feature>
<dbReference type="CDD" id="cd01428">
    <property type="entry name" value="ADK"/>
    <property type="match status" value="1"/>
</dbReference>
<dbReference type="FunFam" id="3.40.50.300:FF:000106">
    <property type="entry name" value="Adenylate kinase mitochondrial"/>
    <property type="match status" value="1"/>
</dbReference>
<comment type="subcellular location">
    <subcellularLocation>
        <location evidence="5 7">Cytoplasm</location>
    </subcellularLocation>
</comment>
<dbReference type="RefSeq" id="WP_074254297.1">
    <property type="nucleotide sequence ID" value="NZ_FSRL01000001.1"/>
</dbReference>
<dbReference type="GO" id="GO:0005524">
    <property type="term" value="F:ATP binding"/>
    <property type="evidence" value="ECO:0007669"/>
    <property type="project" value="UniProtKB-UniRule"/>
</dbReference>
<feature type="binding site" evidence="5">
    <location>
        <position position="138"/>
    </location>
    <ligand>
        <name>Zn(2+)</name>
        <dbReference type="ChEBI" id="CHEBI:29105"/>
        <note>structural</note>
    </ligand>
</feature>
<dbReference type="GO" id="GO:0005737">
    <property type="term" value="C:cytoplasm"/>
    <property type="evidence" value="ECO:0007669"/>
    <property type="project" value="UniProtKB-SubCell"/>
</dbReference>
<evidence type="ECO:0000256" key="3">
    <source>
        <dbReference type="ARBA" id="ARBA00022741"/>
    </source>
</evidence>
<evidence type="ECO:0000256" key="5">
    <source>
        <dbReference type="HAMAP-Rule" id="MF_00235"/>
    </source>
</evidence>
<dbReference type="InterPro" id="IPR006259">
    <property type="entry name" value="Adenyl_kin_sub"/>
</dbReference>
<dbReference type="Proteomes" id="UP000184932">
    <property type="component" value="Unassembled WGS sequence"/>
</dbReference>
<organism evidence="9 10">
    <name type="scientific">Vannielia litorea</name>
    <dbReference type="NCBI Taxonomy" id="1217970"/>
    <lineage>
        <taxon>Bacteria</taxon>
        <taxon>Pseudomonadati</taxon>
        <taxon>Pseudomonadota</taxon>
        <taxon>Alphaproteobacteria</taxon>
        <taxon>Rhodobacterales</taxon>
        <taxon>Paracoccaceae</taxon>
        <taxon>Vannielia</taxon>
    </lineage>
</organism>
<dbReference type="NCBIfam" id="NF011100">
    <property type="entry name" value="PRK14527.1"/>
    <property type="match status" value="1"/>
</dbReference>
<evidence type="ECO:0000256" key="2">
    <source>
        <dbReference type="ARBA" id="ARBA00022727"/>
    </source>
</evidence>
<keyword evidence="1 5" id="KW-0808">Transferase</keyword>
<feature type="binding site" evidence="5">
    <location>
        <position position="135"/>
    </location>
    <ligand>
        <name>ATP</name>
        <dbReference type="ChEBI" id="CHEBI:30616"/>
    </ligand>
</feature>
<keyword evidence="5" id="KW-0963">Cytoplasm</keyword>
<feature type="region of interest" description="NMP" evidence="5">
    <location>
        <begin position="38"/>
        <end position="67"/>
    </location>
</feature>
<dbReference type="GO" id="GO:0004017">
    <property type="term" value="F:AMP kinase activity"/>
    <property type="evidence" value="ECO:0007669"/>
    <property type="project" value="UniProtKB-UniRule"/>
</dbReference>
<dbReference type="PRINTS" id="PR00094">
    <property type="entry name" value="ADENYLTKNASE"/>
</dbReference>
<dbReference type="NCBIfam" id="TIGR01351">
    <property type="entry name" value="adk"/>
    <property type="match status" value="1"/>
</dbReference>
<feature type="domain" description="Adenylate kinase active site lid" evidence="8">
    <location>
        <begin position="135"/>
        <end position="171"/>
    </location>
</feature>
<dbReference type="NCBIfam" id="NF001380">
    <property type="entry name" value="PRK00279.1-2"/>
    <property type="match status" value="1"/>
</dbReference>
<comment type="pathway">
    <text evidence="5">Purine metabolism; AMP biosynthesis via salvage pathway; AMP from ADP: step 1/1.</text>
</comment>
<dbReference type="Gene3D" id="3.40.50.300">
    <property type="entry name" value="P-loop containing nucleotide triphosphate hydrolases"/>
    <property type="match status" value="1"/>
</dbReference>
<comment type="subunit">
    <text evidence="5 7">Monomer.</text>
</comment>
<dbReference type="UniPathway" id="UPA00588">
    <property type="reaction ID" value="UER00649"/>
</dbReference>
<feature type="binding site" evidence="5">
    <location>
        <position position="180"/>
    </location>
    <ligand>
        <name>AMP</name>
        <dbReference type="ChEBI" id="CHEBI:456215"/>
    </ligand>
</feature>
<feature type="binding site" evidence="5">
    <location>
        <position position="161"/>
    </location>
    <ligand>
        <name>Zn(2+)</name>
        <dbReference type="ChEBI" id="CHEBI:29105"/>
        <note>structural</note>
    </ligand>
</feature>
<dbReference type="HAMAP" id="MF_00235">
    <property type="entry name" value="Adenylate_kinase_Adk"/>
    <property type="match status" value="1"/>
</dbReference>
<keyword evidence="2 5" id="KW-0545">Nucleotide biosynthesis</keyword>
<comment type="caution">
    <text evidence="5">Lacks conserved residue(s) required for the propagation of feature annotation.</text>
</comment>
<proteinExistence type="inferred from homology"/>
<comment type="function">
    <text evidence="5">Catalyzes the reversible transfer of the terminal phosphate group between ATP and AMP. Plays an important role in cellular energy homeostasis and in adenine nucleotide metabolism.</text>
</comment>
<dbReference type="PROSITE" id="PS00113">
    <property type="entry name" value="ADENYLATE_KINASE"/>
    <property type="match status" value="1"/>
</dbReference>
<evidence type="ECO:0000256" key="6">
    <source>
        <dbReference type="RuleBase" id="RU003330"/>
    </source>
</evidence>
<reference evidence="10" key="1">
    <citation type="submission" date="2016-11" db="EMBL/GenBank/DDBJ databases">
        <authorList>
            <person name="Varghese N."/>
            <person name="Submissions S."/>
        </authorList>
    </citation>
    <scope>NUCLEOTIDE SEQUENCE [LARGE SCALE GENOMIC DNA]</scope>
    <source>
        <strain evidence="10">DSM 29440</strain>
    </source>
</reference>
<gene>
    <name evidence="5" type="primary">adk</name>
    <name evidence="9" type="ORF">SAMN05444002_0066</name>
</gene>
<keyword evidence="3 5" id="KW-0547">Nucleotide-binding</keyword>
<keyword evidence="5 7" id="KW-0067">ATP-binding</keyword>